<evidence type="ECO:0000313" key="3">
    <source>
        <dbReference type="Proteomes" id="UP001178507"/>
    </source>
</evidence>
<dbReference type="PANTHER" id="PTHR12277">
    <property type="entry name" value="ALPHA/BETA HYDROLASE DOMAIN-CONTAINING PROTEIN"/>
    <property type="match status" value="1"/>
</dbReference>
<proteinExistence type="predicted"/>
<dbReference type="EMBL" id="CAUJNA010003870">
    <property type="protein sequence ID" value="CAJ1411331.1"/>
    <property type="molecule type" value="Genomic_DNA"/>
</dbReference>
<dbReference type="Proteomes" id="UP001178507">
    <property type="component" value="Unassembled WGS sequence"/>
</dbReference>
<evidence type="ECO:0000259" key="1">
    <source>
        <dbReference type="Pfam" id="PF12697"/>
    </source>
</evidence>
<dbReference type="AlphaFoldDB" id="A0AA36JTQ5"/>
<protein>
    <recommendedName>
        <fullName evidence="1">AB hydrolase-1 domain-containing protein</fullName>
    </recommendedName>
</protein>
<keyword evidence="3" id="KW-1185">Reference proteome</keyword>
<organism evidence="2 3">
    <name type="scientific">Effrenium voratum</name>
    <dbReference type="NCBI Taxonomy" id="2562239"/>
    <lineage>
        <taxon>Eukaryota</taxon>
        <taxon>Sar</taxon>
        <taxon>Alveolata</taxon>
        <taxon>Dinophyceae</taxon>
        <taxon>Suessiales</taxon>
        <taxon>Symbiodiniaceae</taxon>
        <taxon>Effrenium</taxon>
    </lineage>
</organism>
<dbReference type="Gene3D" id="3.40.50.1820">
    <property type="entry name" value="alpha/beta hydrolase"/>
    <property type="match status" value="1"/>
</dbReference>
<dbReference type="InterPro" id="IPR000073">
    <property type="entry name" value="AB_hydrolase_1"/>
</dbReference>
<dbReference type="SUPFAM" id="SSF53474">
    <property type="entry name" value="alpha/beta-Hydrolases"/>
    <property type="match status" value="1"/>
</dbReference>
<comment type="caution">
    <text evidence="2">The sequence shown here is derived from an EMBL/GenBank/DDBJ whole genome shotgun (WGS) entry which is preliminary data.</text>
</comment>
<reference evidence="2" key="1">
    <citation type="submission" date="2023-08" db="EMBL/GenBank/DDBJ databases">
        <authorList>
            <person name="Chen Y."/>
            <person name="Shah S."/>
            <person name="Dougan E. K."/>
            <person name="Thang M."/>
            <person name="Chan C."/>
        </authorList>
    </citation>
    <scope>NUCLEOTIDE SEQUENCE</scope>
</reference>
<accession>A0AA36JTQ5</accession>
<sequence>PNAKFFILFLHSNGEDIGMCHAFVSRLRDLLEVHVLAVEYPGYGICPGTPSEERLHAAARLGFGFMTQVLGAEPADVILFGRSLGTALALALGAEFRVGGLVLVAPFLSLREAVSQFTGIQLAEVLLEELFCNKDRIKSVEAALGGFRARASRGDMNEPCGASGTFPADR</sequence>
<evidence type="ECO:0000313" key="2">
    <source>
        <dbReference type="EMBL" id="CAJ1411331.1"/>
    </source>
</evidence>
<dbReference type="Pfam" id="PF12697">
    <property type="entry name" value="Abhydrolase_6"/>
    <property type="match status" value="1"/>
</dbReference>
<dbReference type="PANTHER" id="PTHR12277:SF197">
    <property type="entry name" value="CHROMOSOME UNDETERMINED SCAFFOLD_38, WHOLE GENOME SHOTGUN SEQUENCE"/>
    <property type="match status" value="1"/>
</dbReference>
<name>A0AA36JTQ5_9DINO</name>
<dbReference type="InterPro" id="IPR029058">
    <property type="entry name" value="AB_hydrolase_fold"/>
</dbReference>
<feature type="domain" description="AB hydrolase-1" evidence="1">
    <location>
        <begin position="7"/>
        <end position="112"/>
    </location>
</feature>
<feature type="non-terminal residue" evidence="2">
    <location>
        <position position="1"/>
    </location>
</feature>
<gene>
    <name evidence="2" type="ORF">EVOR1521_LOCUS31931</name>
</gene>